<dbReference type="CDD" id="cd07956">
    <property type="entry name" value="Anticodon_Ia_Arg"/>
    <property type="match status" value="1"/>
</dbReference>
<dbReference type="GO" id="GO:0005524">
    <property type="term" value="F:ATP binding"/>
    <property type="evidence" value="ECO:0007669"/>
    <property type="project" value="UniProtKB-UniRule"/>
</dbReference>
<dbReference type="InterPro" id="IPR001412">
    <property type="entry name" value="aa-tRNA-synth_I_CS"/>
</dbReference>
<evidence type="ECO:0000256" key="2">
    <source>
        <dbReference type="ARBA" id="ARBA00022598"/>
    </source>
</evidence>
<dbReference type="NCBIfam" id="TIGR00456">
    <property type="entry name" value="argS"/>
    <property type="match status" value="1"/>
</dbReference>
<dbReference type="PANTHER" id="PTHR11956:SF5">
    <property type="entry name" value="ARGININE--TRNA LIGASE, CYTOPLASMIC"/>
    <property type="match status" value="1"/>
</dbReference>
<comment type="caution">
    <text evidence="12">The sequence shown here is derived from an EMBL/GenBank/DDBJ whole genome shotgun (WGS) entry which is preliminary data.</text>
</comment>
<evidence type="ECO:0000256" key="3">
    <source>
        <dbReference type="ARBA" id="ARBA00022741"/>
    </source>
</evidence>
<dbReference type="Pfam" id="PF05746">
    <property type="entry name" value="DALR_1"/>
    <property type="match status" value="1"/>
</dbReference>
<protein>
    <recommendedName>
        <fullName evidence="8">Arginine--tRNA ligase</fullName>
        <ecNumber evidence="8">6.1.1.19</ecNumber>
    </recommendedName>
    <alternativeName>
        <fullName evidence="8">Arginyl-tRNA synthetase</fullName>
        <shortName evidence="8">ArgRS</shortName>
    </alternativeName>
</protein>
<dbReference type="SMART" id="SM01016">
    <property type="entry name" value="Arg_tRNA_synt_N"/>
    <property type="match status" value="1"/>
</dbReference>
<dbReference type="PRINTS" id="PR01038">
    <property type="entry name" value="TRNASYNTHARG"/>
</dbReference>
<evidence type="ECO:0000256" key="6">
    <source>
        <dbReference type="ARBA" id="ARBA00023146"/>
    </source>
</evidence>
<dbReference type="GO" id="GO:0005737">
    <property type="term" value="C:cytoplasm"/>
    <property type="evidence" value="ECO:0007669"/>
    <property type="project" value="UniProtKB-SubCell"/>
</dbReference>
<comment type="catalytic activity">
    <reaction evidence="7 8">
        <text>tRNA(Arg) + L-arginine + ATP = L-arginyl-tRNA(Arg) + AMP + diphosphate</text>
        <dbReference type="Rhea" id="RHEA:20301"/>
        <dbReference type="Rhea" id="RHEA-COMP:9658"/>
        <dbReference type="Rhea" id="RHEA-COMP:9673"/>
        <dbReference type="ChEBI" id="CHEBI:30616"/>
        <dbReference type="ChEBI" id="CHEBI:32682"/>
        <dbReference type="ChEBI" id="CHEBI:33019"/>
        <dbReference type="ChEBI" id="CHEBI:78442"/>
        <dbReference type="ChEBI" id="CHEBI:78513"/>
        <dbReference type="ChEBI" id="CHEBI:456215"/>
        <dbReference type="EC" id="6.1.1.19"/>
    </reaction>
</comment>
<dbReference type="PROSITE" id="PS00178">
    <property type="entry name" value="AA_TRNA_LIGASE_I"/>
    <property type="match status" value="1"/>
</dbReference>
<dbReference type="PANTHER" id="PTHR11956">
    <property type="entry name" value="ARGINYL-TRNA SYNTHETASE"/>
    <property type="match status" value="1"/>
</dbReference>
<dbReference type="SUPFAM" id="SSF55190">
    <property type="entry name" value="Arginyl-tRNA synthetase (ArgRS), N-terminal 'additional' domain"/>
    <property type="match status" value="1"/>
</dbReference>
<dbReference type="HAMAP" id="MF_00123">
    <property type="entry name" value="Arg_tRNA_synth"/>
    <property type="match status" value="1"/>
</dbReference>
<evidence type="ECO:0000256" key="4">
    <source>
        <dbReference type="ARBA" id="ARBA00022840"/>
    </source>
</evidence>
<evidence type="ECO:0000313" key="13">
    <source>
        <dbReference type="Proteomes" id="UP000680185"/>
    </source>
</evidence>
<dbReference type="Proteomes" id="UP000680185">
    <property type="component" value="Unassembled WGS sequence"/>
</dbReference>
<dbReference type="SMART" id="SM00836">
    <property type="entry name" value="DALR_1"/>
    <property type="match status" value="1"/>
</dbReference>
<gene>
    <name evidence="8 12" type="primary">argS</name>
    <name evidence="12" type="ORF">J4478_03580</name>
</gene>
<evidence type="ECO:0000259" key="11">
    <source>
        <dbReference type="SMART" id="SM01016"/>
    </source>
</evidence>
<dbReference type="AlphaFoldDB" id="A0A8T4KXX8"/>
<proteinExistence type="inferred from homology"/>
<dbReference type="InterPro" id="IPR014729">
    <property type="entry name" value="Rossmann-like_a/b/a_fold"/>
</dbReference>
<dbReference type="Gene3D" id="1.10.730.10">
    <property type="entry name" value="Isoleucyl-tRNA Synthetase, Domain 1"/>
    <property type="match status" value="1"/>
</dbReference>
<dbReference type="GO" id="GO:0006420">
    <property type="term" value="P:arginyl-tRNA aminoacylation"/>
    <property type="evidence" value="ECO:0007669"/>
    <property type="project" value="UniProtKB-UniRule"/>
</dbReference>
<reference evidence="12" key="2">
    <citation type="submission" date="2021-05" db="EMBL/GenBank/DDBJ databases">
        <title>Protein family content uncovers lineage relationships and bacterial pathway maintenance mechanisms in DPANN archaea.</title>
        <authorList>
            <person name="Castelle C.J."/>
            <person name="Meheust R."/>
            <person name="Jaffe A.L."/>
            <person name="Seitz K."/>
            <person name="Gong X."/>
            <person name="Baker B.J."/>
            <person name="Banfield J.F."/>
        </authorList>
    </citation>
    <scope>NUCLEOTIDE SEQUENCE</scope>
    <source>
        <strain evidence="12">RIFCSPLOWO2_01_FULL_43_13</strain>
    </source>
</reference>
<feature type="domain" description="Arginyl tRNA synthetase N-terminal" evidence="11">
    <location>
        <begin position="5"/>
        <end position="88"/>
    </location>
</feature>
<evidence type="ECO:0000256" key="9">
    <source>
        <dbReference type="RuleBase" id="RU363038"/>
    </source>
</evidence>
<comment type="subcellular location">
    <subcellularLocation>
        <location evidence="8">Cytoplasm</location>
    </subcellularLocation>
</comment>
<comment type="similarity">
    <text evidence="1 8 9">Belongs to the class-I aminoacyl-tRNA synthetase family.</text>
</comment>
<dbReference type="InterPro" id="IPR036695">
    <property type="entry name" value="Arg-tRNA-synth_N_sf"/>
</dbReference>
<keyword evidence="4 8" id="KW-0067">ATP-binding</keyword>
<organism evidence="12 13">
    <name type="scientific">Candidatus Iainarchaeum sp</name>
    <dbReference type="NCBI Taxonomy" id="3101447"/>
    <lineage>
        <taxon>Archaea</taxon>
        <taxon>Candidatus Iainarchaeota</taxon>
        <taxon>Candidatus Iainarchaeia</taxon>
        <taxon>Candidatus Iainarchaeales</taxon>
        <taxon>Candidatus Iainarchaeaceae</taxon>
        <taxon>Candidatus Iainarchaeum</taxon>
    </lineage>
</organism>
<keyword evidence="8" id="KW-0963">Cytoplasm</keyword>
<feature type="short sequence motif" description="'HIGH' region" evidence="8">
    <location>
        <begin position="126"/>
        <end position="136"/>
    </location>
</feature>
<dbReference type="Pfam" id="PF00750">
    <property type="entry name" value="tRNA-synt_1d"/>
    <property type="match status" value="1"/>
</dbReference>
<evidence type="ECO:0000313" key="12">
    <source>
        <dbReference type="EMBL" id="MBS3058452.1"/>
    </source>
</evidence>
<dbReference type="Gene3D" id="3.30.1360.70">
    <property type="entry name" value="Arginyl tRNA synthetase N-terminal domain"/>
    <property type="match status" value="1"/>
</dbReference>
<dbReference type="Gene3D" id="3.40.50.620">
    <property type="entry name" value="HUPs"/>
    <property type="match status" value="1"/>
</dbReference>
<evidence type="ECO:0000256" key="5">
    <source>
        <dbReference type="ARBA" id="ARBA00022917"/>
    </source>
</evidence>
<evidence type="ECO:0000256" key="8">
    <source>
        <dbReference type="HAMAP-Rule" id="MF_00123"/>
    </source>
</evidence>
<dbReference type="InterPro" id="IPR035684">
    <property type="entry name" value="ArgRS_core"/>
</dbReference>
<feature type="domain" description="DALR anticodon binding" evidence="10">
    <location>
        <begin position="460"/>
        <end position="577"/>
    </location>
</feature>
<evidence type="ECO:0000256" key="7">
    <source>
        <dbReference type="ARBA" id="ARBA00049339"/>
    </source>
</evidence>
<dbReference type="InterPro" id="IPR001278">
    <property type="entry name" value="Arg-tRNA-ligase"/>
</dbReference>
<dbReference type="SUPFAM" id="SSF52374">
    <property type="entry name" value="Nucleotidylyl transferase"/>
    <property type="match status" value="1"/>
</dbReference>
<keyword evidence="2 8" id="KW-0436">Ligase</keyword>
<keyword evidence="5 8" id="KW-0648">Protein biosynthesis</keyword>
<keyword evidence="3 8" id="KW-0547">Nucleotide-binding</keyword>
<dbReference type="FunFam" id="1.10.730.10:FF:000006">
    <property type="entry name" value="Arginyl-tRNA synthetase 2, mitochondrial"/>
    <property type="match status" value="1"/>
</dbReference>
<dbReference type="GO" id="GO:0004814">
    <property type="term" value="F:arginine-tRNA ligase activity"/>
    <property type="evidence" value="ECO:0007669"/>
    <property type="project" value="UniProtKB-UniRule"/>
</dbReference>
<evidence type="ECO:0000259" key="10">
    <source>
        <dbReference type="SMART" id="SM00836"/>
    </source>
</evidence>
<dbReference type="EC" id="6.1.1.19" evidence="8"/>
<keyword evidence="6 8" id="KW-0030">Aminoacyl-tRNA synthetase</keyword>
<dbReference type="InterPro" id="IPR009080">
    <property type="entry name" value="tRNAsynth_Ia_anticodon-bd"/>
</dbReference>
<sequence length="577" mass="65369">MIAMIDFKREIALAVEKAVPELKLEEALRFLEQPPDRKLGDFALPCFKFSPLLKKSPQEIALELEKKILLPKSVERMQAVGGFLNFFLKQEVMISETLGNVLKEGKNFGKAKVGKAKKVMVEFVSPNTNKPLHVGHLRNAFLGESVCRMFEAQGFRPVRSILVNDRGVHICKSMLAYSKWGKGLTPKKAGKKPDHFVGDYYVMFSQKAASEPKLEEEALELLNKWEKGSKSVMQVWKKMNSWALEGFESTFKKIGIRFDKEYFESKIYKGGKQIVLSGLKKKVFEKDDTGAVIARLQAHGLTDKVLLRADGSSIYITQDIFLAKKKFEDFRLEESLYVVGNEQDLHFRQLFKVLEMLDFAFAKKCTHLSHGLVFLPEGKMKSREGKVVDADDLIASLEELASAELQKRYPSIEKKELEKRKSAISLSALKFFLLKIEAQRDFTFNPEESISFEGETGPYLLYTVARAKSILRKAPKSLLSGKHDLSLLVKEREKEIASLLSKFPESLQQALRNYSPHILCHFLISLSSAFNSYYHETQVLGAETPETAKARLALVKAVEIVLENALDVLGIKVLEEM</sequence>
<dbReference type="SUPFAM" id="SSF47323">
    <property type="entry name" value="Anticodon-binding domain of a subclass of class I aminoacyl-tRNA synthetases"/>
    <property type="match status" value="1"/>
</dbReference>
<evidence type="ECO:0000256" key="1">
    <source>
        <dbReference type="ARBA" id="ARBA00005594"/>
    </source>
</evidence>
<dbReference type="EMBL" id="JAGVWB010000023">
    <property type="protein sequence ID" value="MBS3058452.1"/>
    <property type="molecule type" value="Genomic_DNA"/>
</dbReference>
<dbReference type="InterPro" id="IPR005148">
    <property type="entry name" value="Arg-tRNA-synth_N"/>
</dbReference>
<name>A0A8T4KXX8_9ARCH</name>
<dbReference type="Pfam" id="PF03485">
    <property type="entry name" value="Arg_tRNA_synt_N"/>
    <property type="match status" value="1"/>
</dbReference>
<dbReference type="InterPro" id="IPR008909">
    <property type="entry name" value="DALR_anticod-bd"/>
</dbReference>
<accession>A0A8T4KXX8</accession>
<reference evidence="12" key="1">
    <citation type="submission" date="2021-03" db="EMBL/GenBank/DDBJ databases">
        <authorList>
            <person name="Jaffe A."/>
        </authorList>
    </citation>
    <scope>NUCLEOTIDE SEQUENCE</scope>
    <source>
        <strain evidence="12">RIFCSPLOWO2_01_FULL_43_13</strain>
    </source>
</reference>